<organism evidence="2 3">
    <name type="scientific">Batillaria attramentaria</name>
    <dbReference type="NCBI Taxonomy" id="370345"/>
    <lineage>
        <taxon>Eukaryota</taxon>
        <taxon>Metazoa</taxon>
        <taxon>Spiralia</taxon>
        <taxon>Lophotrochozoa</taxon>
        <taxon>Mollusca</taxon>
        <taxon>Gastropoda</taxon>
        <taxon>Caenogastropoda</taxon>
        <taxon>Sorbeoconcha</taxon>
        <taxon>Cerithioidea</taxon>
        <taxon>Batillariidae</taxon>
        <taxon>Batillaria</taxon>
    </lineage>
</organism>
<comment type="caution">
    <text evidence="2">The sequence shown here is derived from an EMBL/GenBank/DDBJ whole genome shotgun (WGS) entry which is preliminary data.</text>
</comment>
<feature type="compositionally biased region" description="Basic and acidic residues" evidence="1">
    <location>
        <begin position="1"/>
        <end position="13"/>
    </location>
</feature>
<gene>
    <name evidence="2" type="ORF">BaRGS_00010544</name>
</gene>
<feature type="region of interest" description="Disordered" evidence="1">
    <location>
        <begin position="1"/>
        <end position="22"/>
    </location>
</feature>
<protein>
    <submittedName>
        <fullName evidence="2">Uncharacterized protein</fullName>
    </submittedName>
</protein>
<sequence length="92" mass="10276">MFTTRQKDPDGQRPGRQGSSSGQLQHDIIDLICVCVCCSAAKNSKSFVSRLFPSFVSCCFVSSEKPDKQNENSCVFLLNNAKEKQDKYYGID</sequence>
<dbReference type="EMBL" id="JACVVK020000052">
    <property type="protein sequence ID" value="KAK7498284.1"/>
    <property type="molecule type" value="Genomic_DNA"/>
</dbReference>
<proteinExistence type="predicted"/>
<reference evidence="2 3" key="1">
    <citation type="journal article" date="2023" name="Sci. Data">
        <title>Genome assembly of the Korean intertidal mud-creeper Batillaria attramentaria.</title>
        <authorList>
            <person name="Patra A.K."/>
            <person name="Ho P.T."/>
            <person name="Jun S."/>
            <person name="Lee S.J."/>
            <person name="Kim Y."/>
            <person name="Won Y.J."/>
        </authorList>
    </citation>
    <scope>NUCLEOTIDE SEQUENCE [LARGE SCALE GENOMIC DNA]</scope>
    <source>
        <strain evidence="2">Wonlab-2016</strain>
    </source>
</reference>
<accession>A0ABD0LFD1</accession>
<evidence type="ECO:0000313" key="3">
    <source>
        <dbReference type="Proteomes" id="UP001519460"/>
    </source>
</evidence>
<evidence type="ECO:0000313" key="2">
    <source>
        <dbReference type="EMBL" id="KAK7498284.1"/>
    </source>
</evidence>
<dbReference type="AlphaFoldDB" id="A0ABD0LFD1"/>
<keyword evidence="3" id="KW-1185">Reference proteome</keyword>
<evidence type="ECO:0000256" key="1">
    <source>
        <dbReference type="SAM" id="MobiDB-lite"/>
    </source>
</evidence>
<dbReference type="Proteomes" id="UP001519460">
    <property type="component" value="Unassembled WGS sequence"/>
</dbReference>
<name>A0ABD0LFD1_9CAEN</name>